<comment type="subcellular location">
    <subcellularLocation>
        <location evidence="1">Membrane</location>
    </subcellularLocation>
</comment>
<feature type="signal peptide" evidence="3">
    <location>
        <begin position="1"/>
        <end position="29"/>
    </location>
</feature>
<dbReference type="Proteomes" id="UP000030140">
    <property type="component" value="Unassembled WGS sequence"/>
</dbReference>
<dbReference type="Pfam" id="PF01103">
    <property type="entry name" value="Omp85"/>
    <property type="match status" value="1"/>
</dbReference>
<reference evidence="5 6" key="1">
    <citation type="submission" date="2014-10" db="EMBL/GenBank/DDBJ databases">
        <title>Draft genome sequence of the proteorhodopsin-containing marine bacterium Dokdonia donghaensis.</title>
        <authorList>
            <person name="Gomez-Consarnau L."/>
            <person name="Gonzalez J.M."/>
            <person name="Riedel T."/>
            <person name="Jaenicke S."/>
            <person name="Wagner-Doebler I."/>
            <person name="Fuhrman J.A."/>
        </authorList>
    </citation>
    <scope>NUCLEOTIDE SEQUENCE [LARGE SCALE GENOMIC DNA]</scope>
    <source>
        <strain evidence="5 6">DSW-1</strain>
    </source>
</reference>
<keyword evidence="3" id="KW-0732">Signal</keyword>
<evidence type="ECO:0000313" key="6">
    <source>
        <dbReference type="Proteomes" id="UP000030140"/>
    </source>
</evidence>
<evidence type="ECO:0000259" key="4">
    <source>
        <dbReference type="Pfam" id="PF01103"/>
    </source>
</evidence>
<keyword evidence="2" id="KW-0472">Membrane</keyword>
<dbReference type="Gene3D" id="2.40.160.50">
    <property type="entry name" value="membrane protein fhac: a member of the omp85/tpsb transporter family"/>
    <property type="match status" value="1"/>
</dbReference>
<protein>
    <submittedName>
        <fullName evidence="5">Membrane protein</fullName>
    </submittedName>
</protein>
<feature type="chain" id="PRO_5001987629" evidence="3">
    <location>
        <begin position="30"/>
        <end position="391"/>
    </location>
</feature>
<dbReference type="EMBL" id="JSAQ01000001">
    <property type="protein sequence ID" value="KGO07600.1"/>
    <property type="molecule type" value="Genomic_DNA"/>
</dbReference>
<evidence type="ECO:0000256" key="3">
    <source>
        <dbReference type="SAM" id="SignalP"/>
    </source>
</evidence>
<comment type="caution">
    <text evidence="5">The sequence shown here is derived from an EMBL/GenBank/DDBJ whole genome shotgun (WGS) entry which is preliminary data.</text>
</comment>
<gene>
    <name evidence="5" type="ORF">NV36_12625</name>
</gene>
<evidence type="ECO:0000313" key="5">
    <source>
        <dbReference type="EMBL" id="KGO07600.1"/>
    </source>
</evidence>
<accession>A0A0A2H4M7</accession>
<dbReference type="PATRIC" id="fig|1300343.5.peg.1414"/>
<feature type="domain" description="Bacterial surface antigen (D15)" evidence="4">
    <location>
        <begin position="75"/>
        <end position="390"/>
    </location>
</feature>
<dbReference type="KEGG" id="ddo:I597_1404"/>
<dbReference type="GO" id="GO:0019867">
    <property type="term" value="C:outer membrane"/>
    <property type="evidence" value="ECO:0007669"/>
    <property type="project" value="InterPro"/>
</dbReference>
<evidence type="ECO:0000256" key="2">
    <source>
        <dbReference type="ARBA" id="ARBA00023136"/>
    </source>
</evidence>
<dbReference type="OrthoDB" id="9771071at2"/>
<organism evidence="5 6">
    <name type="scientific">Dokdonia donghaensis DSW-1</name>
    <dbReference type="NCBI Taxonomy" id="1300343"/>
    <lineage>
        <taxon>Bacteria</taxon>
        <taxon>Pseudomonadati</taxon>
        <taxon>Bacteroidota</taxon>
        <taxon>Flavobacteriia</taxon>
        <taxon>Flavobacteriales</taxon>
        <taxon>Flavobacteriaceae</taxon>
        <taxon>Dokdonia</taxon>
    </lineage>
</organism>
<proteinExistence type="predicted"/>
<dbReference type="InterPro" id="IPR000184">
    <property type="entry name" value="Bac_surfAg_D15"/>
</dbReference>
<dbReference type="AlphaFoldDB" id="A0A0A2H4M7"/>
<sequence>MRVNYFPQKLIYLIAIVLFTVGNTQTAQAQDFEKIKEFFTFHPNHKAVAKDSTLYASKFIAAPVMSYSPETNFAFGTGAKYLFKFNGSGEETRVSNMPITLQYTLNSQFFVYSGFEIFTNQEKWVIEGNILFQNYPRLFYGFGTNSPESAEEEYNYYQLLVEPIFLKQAFTRYLFVGAGVRFNHIYSVDIEEGGLIDQTRPTGYDGSTSLGVEVAALYDNRNNVLNAQNGWYLETTRGQYFEALGGTHNFDLTRFDLRHYTKPFADKDDIIAFQMVGRFTRGDLPFSEFSFLGGSEIMRGYREGRYVGRDLLASQVEYRKTFKNSRFGAVLFAGGGDIYNDVSDFQFKNLKPTYGGGLRFMIDKEERLNLRFDVGFGRGSSEFYLGIAEAF</sequence>
<evidence type="ECO:0000256" key="1">
    <source>
        <dbReference type="ARBA" id="ARBA00004370"/>
    </source>
</evidence>
<name>A0A0A2H4M7_9FLAO</name>
<keyword evidence="6" id="KW-1185">Reference proteome</keyword>